<feature type="region of interest" description="Disordered" evidence="11">
    <location>
        <begin position="1"/>
        <end position="37"/>
    </location>
</feature>
<protein>
    <recommendedName>
        <fullName evidence="3">Translocation protein SEC62</fullName>
    </recommendedName>
</protein>
<feature type="compositionally biased region" description="Basic and acidic residues" evidence="11">
    <location>
        <begin position="1"/>
        <end position="18"/>
    </location>
</feature>
<comment type="similarity">
    <text evidence="2">Belongs to the SEC62 family.</text>
</comment>
<evidence type="ECO:0000256" key="4">
    <source>
        <dbReference type="ARBA" id="ARBA00022448"/>
    </source>
</evidence>
<keyword evidence="14" id="KW-1185">Reference proteome</keyword>
<comment type="subcellular location">
    <subcellularLocation>
        <location evidence="1">Endoplasmic reticulum membrane</location>
        <topology evidence="1">Multi-pass membrane protein</topology>
    </subcellularLocation>
</comment>
<evidence type="ECO:0000313" key="13">
    <source>
        <dbReference type="EMBL" id="KAG0266881.1"/>
    </source>
</evidence>
<evidence type="ECO:0000256" key="6">
    <source>
        <dbReference type="ARBA" id="ARBA00022824"/>
    </source>
</evidence>
<evidence type="ECO:0000256" key="3">
    <source>
        <dbReference type="ARBA" id="ARBA00021257"/>
    </source>
</evidence>
<keyword evidence="8 12" id="KW-1133">Transmembrane helix</keyword>
<keyword evidence="6" id="KW-0256">Endoplasmic reticulum</keyword>
<feature type="region of interest" description="Disordered" evidence="11">
    <location>
        <begin position="246"/>
        <end position="306"/>
    </location>
</feature>
<accession>A0A9P6QHR0</accession>
<keyword evidence="7" id="KW-0653">Protein transport</keyword>
<evidence type="ECO:0000256" key="5">
    <source>
        <dbReference type="ARBA" id="ARBA00022692"/>
    </source>
</evidence>
<evidence type="ECO:0000256" key="10">
    <source>
        <dbReference type="ARBA" id="ARBA00023136"/>
    </source>
</evidence>
<evidence type="ECO:0000256" key="12">
    <source>
        <dbReference type="SAM" id="Phobius"/>
    </source>
</evidence>
<reference evidence="13" key="1">
    <citation type="journal article" date="2020" name="Fungal Divers.">
        <title>Resolving the Mortierellaceae phylogeny through synthesis of multi-gene phylogenetics and phylogenomics.</title>
        <authorList>
            <person name="Vandepol N."/>
            <person name="Liber J."/>
            <person name="Desiro A."/>
            <person name="Na H."/>
            <person name="Kennedy M."/>
            <person name="Barry K."/>
            <person name="Grigoriev I.V."/>
            <person name="Miller A.N."/>
            <person name="O'Donnell K."/>
            <person name="Stajich J.E."/>
            <person name="Bonito G."/>
        </authorList>
    </citation>
    <scope>NUCLEOTIDE SEQUENCE</scope>
    <source>
        <strain evidence="13">BC1065</strain>
    </source>
</reference>
<dbReference type="InterPro" id="IPR011553">
    <property type="entry name" value="Sec62_asco"/>
</dbReference>
<evidence type="ECO:0000313" key="14">
    <source>
        <dbReference type="Proteomes" id="UP000807716"/>
    </source>
</evidence>
<evidence type="ECO:0000256" key="7">
    <source>
        <dbReference type="ARBA" id="ARBA00022927"/>
    </source>
</evidence>
<keyword evidence="4" id="KW-0813">Transport</keyword>
<dbReference type="Proteomes" id="UP000807716">
    <property type="component" value="Unassembled WGS sequence"/>
</dbReference>
<gene>
    <name evidence="13" type="primary">SEC62</name>
    <name evidence="13" type="ORF">DFQ27_009348</name>
</gene>
<keyword evidence="5 12" id="KW-0812">Transmembrane</keyword>
<dbReference type="GO" id="GO:0031204">
    <property type="term" value="P:post-translational protein targeting to membrane, translocation"/>
    <property type="evidence" value="ECO:0007669"/>
    <property type="project" value="TreeGrafter"/>
</dbReference>
<dbReference type="PANTHER" id="PTHR12443:SF9">
    <property type="entry name" value="TRANSLOCATION PROTEIN SEC62"/>
    <property type="match status" value="1"/>
</dbReference>
<comment type="caution">
    <text evidence="13">The sequence shown here is derived from an EMBL/GenBank/DDBJ whole genome shotgun (WGS) entry which is preliminary data.</text>
</comment>
<organism evidence="13 14">
    <name type="scientific">Actinomortierella ambigua</name>
    <dbReference type="NCBI Taxonomy" id="1343610"/>
    <lineage>
        <taxon>Eukaryota</taxon>
        <taxon>Fungi</taxon>
        <taxon>Fungi incertae sedis</taxon>
        <taxon>Mucoromycota</taxon>
        <taxon>Mortierellomycotina</taxon>
        <taxon>Mortierellomycetes</taxon>
        <taxon>Mortierellales</taxon>
        <taxon>Mortierellaceae</taxon>
        <taxon>Actinomortierella</taxon>
    </lineage>
</organism>
<sequence length="306" mass="33926">MAHHNCDHDHDHDHDHGHGHGRPLGVDMGENKPPERPQNLCQVADYLLSPQSGVKKRDGVFHETRVTYFRGKAAVNALLKPAFQQTAIGKEVGELTRETAAQLLGSMIPHQFFLKCERPSDPDMPKNILQLVQYQSFTEDGVYVWRYEGSQLRARLAAMGLLLVVLAGVLFPLWPIKLRLGVWYLSVGILILLGLFFAMAIVRLIFFMITWVVLKPGVWIFPNLFEDVGFVDSFIPLWGWHEPEPPKSAAKEKTAAAVAAKAAPAGEESQTPVEPVAATITSSESTSTNSAARRRATVEDVADEDL</sequence>
<keyword evidence="10 12" id="KW-0472">Membrane</keyword>
<dbReference type="OrthoDB" id="200187at2759"/>
<dbReference type="Pfam" id="PF03839">
    <property type="entry name" value="Sec62"/>
    <property type="match status" value="1"/>
</dbReference>
<dbReference type="GO" id="GO:0005789">
    <property type="term" value="C:endoplasmic reticulum membrane"/>
    <property type="evidence" value="ECO:0007669"/>
    <property type="project" value="UniProtKB-SubCell"/>
</dbReference>
<name>A0A9P6QHR0_9FUNG</name>
<dbReference type="PANTHER" id="PTHR12443">
    <property type="entry name" value="TRANSLOCATION PROTEIN SEC62"/>
    <property type="match status" value="1"/>
</dbReference>
<dbReference type="NCBIfam" id="TIGR00869">
    <property type="entry name" value="sec62"/>
    <property type="match status" value="1"/>
</dbReference>
<feature type="transmembrane region" description="Helical" evidence="12">
    <location>
        <begin position="182"/>
        <end position="214"/>
    </location>
</feature>
<evidence type="ECO:0000256" key="2">
    <source>
        <dbReference type="ARBA" id="ARBA00010604"/>
    </source>
</evidence>
<feature type="compositionally biased region" description="Low complexity" evidence="11">
    <location>
        <begin position="255"/>
        <end position="268"/>
    </location>
</feature>
<evidence type="ECO:0000256" key="1">
    <source>
        <dbReference type="ARBA" id="ARBA00004477"/>
    </source>
</evidence>
<evidence type="ECO:0000256" key="8">
    <source>
        <dbReference type="ARBA" id="ARBA00022989"/>
    </source>
</evidence>
<dbReference type="InterPro" id="IPR004728">
    <property type="entry name" value="Sec62"/>
</dbReference>
<evidence type="ECO:0000256" key="11">
    <source>
        <dbReference type="SAM" id="MobiDB-lite"/>
    </source>
</evidence>
<feature type="compositionally biased region" description="Low complexity" evidence="11">
    <location>
        <begin position="277"/>
        <end position="291"/>
    </location>
</feature>
<proteinExistence type="inferred from homology"/>
<dbReference type="EMBL" id="JAAAJB010000085">
    <property type="protein sequence ID" value="KAG0266881.1"/>
    <property type="molecule type" value="Genomic_DNA"/>
</dbReference>
<feature type="transmembrane region" description="Helical" evidence="12">
    <location>
        <begin position="156"/>
        <end position="176"/>
    </location>
</feature>
<dbReference type="AlphaFoldDB" id="A0A9P6QHR0"/>
<keyword evidence="9" id="KW-0811">Translocation</keyword>
<evidence type="ECO:0000256" key="9">
    <source>
        <dbReference type="ARBA" id="ARBA00023010"/>
    </source>
</evidence>